<comment type="similarity">
    <text evidence="1">Belongs to the GSP E family.</text>
</comment>
<evidence type="ECO:0000313" key="6">
    <source>
        <dbReference type="Proteomes" id="UP000069135"/>
    </source>
</evidence>
<accession>A0A0S1SHS6</accession>
<dbReference type="GO" id="GO:0005886">
    <property type="term" value="C:plasma membrane"/>
    <property type="evidence" value="ECO:0007669"/>
    <property type="project" value="TreeGrafter"/>
</dbReference>
<name>A0A0S1SHS6_9BACT</name>
<keyword evidence="2" id="KW-0547">Nucleotide-binding</keyword>
<dbReference type="GO" id="GO:0016887">
    <property type="term" value="F:ATP hydrolysis activity"/>
    <property type="evidence" value="ECO:0007669"/>
    <property type="project" value="TreeGrafter"/>
</dbReference>
<dbReference type="Gene3D" id="3.40.50.300">
    <property type="entry name" value="P-loop containing nucleotide triphosphate hydrolases"/>
    <property type="match status" value="1"/>
</dbReference>
<dbReference type="KEGG" id="prf:PeribacterA2_0438"/>
<dbReference type="CDD" id="cd01129">
    <property type="entry name" value="PulE-GspE-like"/>
    <property type="match status" value="1"/>
</dbReference>
<dbReference type="AlphaFoldDB" id="A0A0S1SHS6"/>
<keyword evidence="3" id="KW-0067">ATP-binding</keyword>
<reference evidence="6" key="1">
    <citation type="submission" date="2015-10" db="EMBL/GenBank/DDBJ databases">
        <title>Analysis of five complete genome sequences for members of the class Peribacteria in the recently recognized Peregrinibacteria bacterial phylum.</title>
        <authorList>
            <person name="Anantharaman K."/>
            <person name="Brown C.T."/>
            <person name="Burstein D."/>
            <person name="Castelle C.J."/>
            <person name="Probst A.J."/>
            <person name="Thomas B.C."/>
            <person name="Williams K.H."/>
            <person name="Banfield J.F."/>
        </authorList>
    </citation>
    <scope>NUCLEOTIDE SEQUENCE [LARGE SCALE GENOMIC DNA]</scope>
</reference>
<accession>A0A0S1SHK0</accession>
<evidence type="ECO:0000256" key="1">
    <source>
        <dbReference type="ARBA" id="ARBA00006611"/>
    </source>
</evidence>
<dbReference type="STRING" id="1735162.PeribacterB2_0437"/>
<reference evidence="5 6" key="2">
    <citation type="journal article" date="2016" name="PeerJ">
        <title>Analysis of five complete genome sequences for members of the class Peribacteria in the recently recognized Peregrinibacteria bacterial phylum.</title>
        <authorList>
            <person name="Anantharaman K."/>
            <person name="Brown C.T."/>
            <person name="Burstein D."/>
            <person name="Castelle C.J."/>
            <person name="Probst A.J."/>
            <person name="Thomas B.C."/>
            <person name="Williams K.H."/>
            <person name="Banfield J.F."/>
        </authorList>
    </citation>
    <scope>NUCLEOTIDE SEQUENCE [LARGE SCALE GENOMIC DNA]</scope>
    <source>
        <strain evidence="5">RIFOXYD1_FULL_PER-ii_59_16</strain>
    </source>
</reference>
<dbReference type="GO" id="GO:0005524">
    <property type="term" value="F:ATP binding"/>
    <property type="evidence" value="ECO:0007669"/>
    <property type="project" value="UniProtKB-KW"/>
</dbReference>
<dbReference type="Proteomes" id="UP000069135">
    <property type="component" value="Chromosome"/>
</dbReference>
<sequence length="372" mass="40893">MAANQWEQMDGKTLLDTLEQQCVAQGISDLHCSPEKTYVRFEVRLHGVLELLAHIPHPVYVDFLRHVKFAARLKMNITNIPQDGQLVFAVAESGGGSRTVNIRVATIPSRFGEAITLRFLDPKRGIVELKELGFPDDMSQSLSEMMKVANGLFLITGPTGSGKTTTLYALLKTLIGTHRHIITLEDPVEYEISGLVQSQVDPSHDYTFATGLRSILRHDPNVILVGEIRDLETAQTAIDASLTGHLVLSTLHTNSAIEAIPRLLSMGVSPYTFAPALRGVMAQRLVRTVKKELQQEGAKVDPANSASYGGRTVIAELLQATSEIQNLILSNESATVIEQQARKQGYTGMRDMGNALVKQRITTQSEVDRVTR</sequence>
<dbReference type="EMBL" id="CP013065">
    <property type="protein sequence ID" value="ALM13129.1"/>
    <property type="molecule type" value="Genomic_DNA"/>
</dbReference>
<protein>
    <submittedName>
        <fullName evidence="5">General secretion pathway protein E</fullName>
    </submittedName>
</protein>
<evidence type="ECO:0000259" key="4">
    <source>
        <dbReference type="SMART" id="SM00382"/>
    </source>
</evidence>
<evidence type="ECO:0000313" key="5">
    <source>
        <dbReference type="EMBL" id="ALM13129.1"/>
    </source>
</evidence>
<evidence type="ECO:0000256" key="2">
    <source>
        <dbReference type="ARBA" id="ARBA00022741"/>
    </source>
</evidence>
<organism evidence="5 6">
    <name type="scientific">Candidatus Peribacter riflensis</name>
    <dbReference type="NCBI Taxonomy" id="1735162"/>
    <lineage>
        <taxon>Bacteria</taxon>
        <taxon>Candidatus Peregrinibacteriota</taxon>
        <taxon>Candidatus Peribacteria</taxon>
        <taxon>Candidatus Peribacterales</taxon>
        <taxon>Candidatus Peribacteraceae</taxon>
        <taxon>Candidatus Peribacter</taxon>
    </lineage>
</organism>
<accession>A0A0S1SVU4</accession>
<dbReference type="SUPFAM" id="SSF52540">
    <property type="entry name" value="P-loop containing nucleoside triphosphate hydrolases"/>
    <property type="match status" value="1"/>
</dbReference>
<dbReference type="Pfam" id="PF00437">
    <property type="entry name" value="T2SSE"/>
    <property type="match status" value="1"/>
</dbReference>
<evidence type="ECO:0000256" key="3">
    <source>
        <dbReference type="ARBA" id="ARBA00022840"/>
    </source>
</evidence>
<feature type="domain" description="AAA+ ATPase" evidence="4">
    <location>
        <begin position="149"/>
        <end position="272"/>
    </location>
</feature>
<accession>A0A0S1SRM2</accession>
<dbReference type="InterPro" id="IPR003593">
    <property type="entry name" value="AAA+_ATPase"/>
</dbReference>
<dbReference type="SMART" id="SM00382">
    <property type="entry name" value="AAA"/>
    <property type="match status" value="1"/>
</dbReference>
<dbReference type="PANTHER" id="PTHR30258">
    <property type="entry name" value="TYPE II SECRETION SYSTEM PROTEIN GSPE-RELATED"/>
    <property type="match status" value="1"/>
</dbReference>
<accession>A0A0S1SLZ9</accession>
<dbReference type="PANTHER" id="PTHR30258:SF2">
    <property type="entry name" value="COMG OPERON PROTEIN 1"/>
    <property type="match status" value="1"/>
</dbReference>
<dbReference type="Gene3D" id="3.30.450.90">
    <property type="match status" value="1"/>
</dbReference>
<proteinExistence type="inferred from homology"/>
<gene>
    <name evidence="5" type="ORF">PeribacterD1_0438</name>
</gene>
<dbReference type="InterPro" id="IPR001482">
    <property type="entry name" value="T2SS/T4SS_dom"/>
</dbReference>
<dbReference type="InterPro" id="IPR027417">
    <property type="entry name" value="P-loop_NTPase"/>
</dbReference>